<accession>A0ACC1IPA5</accession>
<keyword evidence="2" id="KW-1185">Reference proteome</keyword>
<dbReference type="EMBL" id="JANBPG010000253">
    <property type="protein sequence ID" value="KAJ1898264.1"/>
    <property type="molecule type" value="Genomic_DNA"/>
</dbReference>
<gene>
    <name evidence="1" type="primary">TSTD3</name>
    <name evidence="1" type="ORF">LPJ66_002866</name>
</gene>
<evidence type="ECO:0000313" key="1">
    <source>
        <dbReference type="EMBL" id="KAJ1898264.1"/>
    </source>
</evidence>
<organism evidence="1 2">
    <name type="scientific">Kickxella alabastrina</name>
    <dbReference type="NCBI Taxonomy" id="61397"/>
    <lineage>
        <taxon>Eukaryota</taxon>
        <taxon>Fungi</taxon>
        <taxon>Fungi incertae sedis</taxon>
        <taxon>Zoopagomycota</taxon>
        <taxon>Kickxellomycotina</taxon>
        <taxon>Kickxellomycetes</taxon>
        <taxon>Kickxellales</taxon>
        <taxon>Kickxellaceae</taxon>
        <taxon>Kickxella</taxon>
    </lineage>
</organism>
<name>A0ACC1IPA5_9FUNG</name>
<reference evidence="1" key="1">
    <citation type="submission" date="2022-07" db="EMBL/GenBank/DDBJ databases">
        <title>Phylogenomic reconstructions and comparative analyses of Kickxellomycotina fungi.</title>
        <authorList>
            <person name="Reynolds N.K."/>
            <person name="Stajich J.E."/>
            <person name="Barry K."/>
            <person name="Grigoriev I.V."/>
            <person name="Crous P."/>
            <person name="Smith M.E."/>
        </authorList>
    </citation>
    <scope>NUCLEOTIDE SEQUENCE</scope>
    <source>
        <strain evidence="1">Benny 63K</strain>
    </source>
</reference>
<proteinExistence type="predicted"/>
<sequence length="128" mass="14012">MSSSVPELVFDEIKSVSDGNPFNGRELTIIDVRNPGEFEGGHIPNAHNVPLPELNGALKLSPEDFTAKYNFVLPSPEAQDKGVVVHCQVGGRAAKAADIFAAKDYKENLYIYRPGWSEYSNKETASDD</sequence>
<comment type="caution">
    <text evidence="1">The sequence shown here is derived from an EMBL/GenBank/DDBJ whole genome shotgun (WGS) entry which is preliminary data.</text>
</comment>
<dbReference type="Proteomes" id="UP001150581">
    <property type="component" value="Unassembled WGS sequence"/>
</dbReference>
<protein>
    <submittedName>
        <fullName evidence="1">Thiosulfate sulfurtransferase/rhodanese-like domain-containing protein 3</fullName>
    </submittedName>
</protein>
<evidence type="ECO:0000313" key="2">
    <source>
        <dbReference type="Proteomes" id="UP001150581"/>
    </source>
</evidence>